<dbReference type="Gene3D" id="3.40.50.1820">
    <property type="entry name" value="alpha/beta hydrolase"/>
    <property type="match status" value="1"/>
</dbReference>
<dbReference type="InterPro" id="IPR050228">
    <property type="entry name" value="Carboxylesterase_BioH"/>
</dbReference>
<feature type="domain" description="AB hydrolase-1" evidence="1">
    <location>
        <begin position="2"/>
        <end position="253"/>
    </location>
</feature>
<dbReference type="RefSeq" id="WP_377265691.1">
    <property type="nucleotide sequence ID" value="NZ_JBHMAA010000040.1"/>
</dbReference>
<dbReference type="InterPro" id="IPR029058">
    <property type="entry name" value="AB_hydrolase_fold"/>
</dbReference>
<gene>
    <name evidence="2" type="ORF">ACFFP0_28950</name>
</gene>
<dbReference type="PANTHER" id="PTHR43194">
    <property type="entry name" value="HYDROLASE ALPHA/BETA FOLD FAMILY"/>
    <property type="match status" value="1"/>
</dbReference>
<organism evidence="2 3">
    <name type="scientific">Rhizobium puerariae</name>
    <dbReference type="NCBI Taxonomy" id="1585791"/>
    <lineage>
        <taxon>Bacteria</taxon>
        <taxon>Pseudomonadati</taxon>
        <taxon>Pseudomonadota</taxon>
        <taxon>Alphaproteobacteria</taxon>
        <taxon>Hyphomicrobiales</taxon>
        <taxon>Rhizobiaceae</taxon>
        <taxon>Rhizobium/Agrobacterium group</taxon>
        <taxon>Rhizobium</taxon>
    </lineage>
</organism>
<dbReference type="InterPro" id="IPR000073">
    <property type="entry name" value="AB_hydrolase_1"/>
</dbReference>
<name>A0ABV6AQK5_9HYPH</name>
<dbReference type="GO" id="GO:0016787">
    <property type="term" value="F:hydrolase activity"/>
    <property type="evidence" value="ECO:0007669"/>
    <property type="project" value="UniProtKB-KW"/>
</dbReference>
<accession>A0ABV6AQK5</accession>
<evidence type="ECO:0000313" key="2">
    <source>
        <dbReference type="EMBL" id="MFB9952891.1"/>
    </source>
</evidence>
<evidence type="ECO:0000313" key="3">
    <source>
        <dbReference type="Proteomes" id="UP001589692"/>
    </source>
</evidence>
<dbReference type="Pfam" id="PF00561">
    <property type="entry name" value="Abhydrolase_1"/>
    <property type="match status" value="1"/>
</dbReference>
<sequence length="278" mass="29990">MAADLAAAGHLVYILDLRGYGQPSRPEAMAHPAIDAAPLIRTNDAVADIAAAVDAIAEWSGDTQVSIVGWATGGHWAAAFAAEHPQTVERLVLYNTLYGGSNEHKSPGHGSPLEDPLKPGQFNISLFGAYRFNTRASLFTAWDNSIPAPDKTTWRDPRVADAYADAALASDETSVTREPPSFRSPSGAMADSFELAIGGRQWAAAALTMPVMVVRSGRDFWSRTQDARDIVAEAPRAELVRIPEATHFVHLDRADAGRDVFLEAILRFLMPTVQQVGE</sequence>
<proteinExistence type="predicted"/>
<protein>
    <submittedName>
        <fullName evidence="2">Alpha/beta fold hydrolase</fullName>
    </submittedName>
</protein>
<keyword evidence="3" id="KW-1185">Reference proteome</keyword>
<dbReference type="PANTHER" id="PTHR43194:SF2">
    <property type="entry name" value="PEROXISOMAL MEMBRANE PROTEIN LPX1"/>
    <property type="match status" value="1"/>
</dbReference>
<dbReference type="EMBL" id="JBHMAA010000040">
    <property type="protein sequence ID" value="MFB9952891.1"/>
    <property type="molecule type" value="Genomic_DNA"/>
</dbReference>
<comment type="caution">
    <text evidence="2">The sequence shown here is derived from an EMBL/GenBank/DDBJ whole genome shotgun (WGS) entry which is preliminary data.</text>
</comment>
<keyword evidence="2" id="KW-0378">Hydrolase</keyword>
<dbReference type="Proteomes" id="UP001589692">
    <property type="component" value="Unassembled WGS sequence"/>
</dbReference>
<evidence type="ECO:0000259" key="1">
    <source>
        <dbReference type="Pfam" id="PF00561"/>
    </source>
</evidence>
<dbReference type="SUPFAM" id="SSF53474">
    <property type="entry name" value="alpha/beta-Hydrolases"/>
    <property type="match status" value="1"/>
</dbReference>
<reference evidence="2 3" key="1">
    <citation type="submission" date="2024-09" db="EMBL/GenBank/DDBJ databases">
        <authorList>
            <person name="Sun Q."/>
            <person name="Mori K."/>
        </authorList>
    </citation>
    <scope>NUCLEOTIDE SEQUENCE [LARGE SCALE GENOMIC DNA]</scope>
    <source>
        <strain evidence="2 3">TBRC 4938</strain>
    </source>
</reference>